<gene>
    <name evidence="2" type="ORF">DI565_02750</name>
</gene>
<dbReference type="Pfam" id="PF01370">
    <property type="entry name" value="Epimerase"/>
    <property type="match status" value="1"/>
</dbReference>
<dbReference type="AlphaFoldDB" id="A0A2W5KQH4"/>
<dbReference type="InterPro" id="IPR036291">
    <property type="entry name" value="NAD(P)-bd_dom_sf"/>
</dbReference>
<sequence>MSRKILVTGSAGLVGRATATRLAESGFQVRAGLRRTAPPVSFAGHPAIEPTPCDLDDAAQLRAAVAGADLVVHAAYGDEAAMAAQCRRLLSAMEQEGVARLVQLSSIAVYGERTGLIVETDGPAGDPGPYGRAKLDCEEAIRRWGAAASGRAAVLLRPGVVYGRGSALWVDKMVERIEAGALGDLGEAASGPAPLVHVDDVAAAIEAATRLLLESGDGVSAVNLVGPETPPWRDYFAALASAAGAPAPRPASPVEAAARRALALPAKAWARLGLPGFRSLALAPAPGEQALFARDAVFSMERAALGLGFRPMIGLAEGLARTFGPAQPNR</sequence>
<dbReference type="InterPro" id="IPR001509">
    <property type="entry name" value="Epimerase_deHydtase"/>
</dbReference>
<dbReference type="InterPro" id="IPR051783">
    <property type="entry name" value="NAD(P)-dependent_oxidoreduct"/>
</dbReference>
<dbReference type="GO" id="GO:0005737">
    <property type="term" value="C:cytoplasm"/>
    <property type="evidence" value="ECO:0007669"/>
    <property type="project" value="TreeGrafter"/>
</dbReference>
<evidence type="ECO:0000313" key="2">
    <source>
        <dbReference type="EMBL" id="PZQ19311.1"/>
    </source>
</evidence>
<organism evidence="2 3">
    <name type="scientific">Ancylobacter novellus</name>
    <name type="common">Thiobacillus novellus</name>
    <dbReference type="NCBI Taxonomy" id="921"/>
    <lineage>
        <taxon>Bacteria</taxon>
        <taxon>Pseudomonadati</taxon>
        <taxon>Pseudomonadota</taxon>
        <taxon>Alphaproteobacteria</taxon>
        <taxon>Hyphomicrobiales</taxon>
        <taxon>Xanthobacteraceae</taxon>
        <taxon>Ancylobacter</taxon>
    </lineage>
</organism>
<accession>A0A2W5KQH4</accession>
<dbReference type="EMBL" id="QFPN01000001">
    <property type="protein sequence ID" value="PZQ19311.1"/>
    <property type="molecule type" value="Genomic_DNA"/>
</dbReference>
<feature type="domain" description="NAD-dependent epimerase/dehydratase" evidence="1">
    <location>
        <begin position="5"/>
        <end position="209"/>
    </location>
</feature>
<proteinExistence type="predicted"/>
<dbReference type="PANTHER" id="PTHR48079">
    <property type="entry name" value="PROTEIN YEEZ"/>
    <property type="match status" value="1"/>
</dbReference>
<evidence type="ECO:0000313" key="3">
    <source>
        <dbReference type="Proteomes" id="UP000249577"/>
    </source>
</evidence>
<comment type="caution">
    <text evidence="2">The sequence shown here is derived from an EMBL/GenBank/DDBJ whole genome shotgun (WGS) entry which is preliminary data.</text>
</comment>
<evidence type="ECO:0000259" key="1">
    <source>
        <dbReference type="Pfam" id="PF01370"/>
    </source>
</evidence>
<dbReference type="Proteomes" id="UP000249577">
    <property type="component" value="Unassembled WGS sequence"/>
</dbReference>
<dbReference type="PANTHER" id="PTHR48079:SF6">
    <property type="entry name" value="NAD(P)-BINDING DOMAIN-CONTAINING PROTEIN-RELATED"/>
    <property type="match status" value="1"/>
</dbReference>
<reference evidence="2 3" key="1">
    <citation type="submission" date="2017-08" db="EMBL/GenBank/DDBJ databases">
        <title>Infants hospitalized years apart are colonized by the same room-sourced microbial strains.</title>
        <authorList>
            <person name="Brooks B."/>
            <person name="Olm M.R."/>
            <person name="Firek B.A."/>
            <person name="Baker R."/>
            <person name="Thomas B.C."/>
            <person name="Morowitz M.J."/>
            <person name="Banfield J.F."/>
        </authorList>
    </citation>
    <scope>NUCLEOTIDE SEQUENCE [LARGE SCALE GENOMIC DNA]</scope>
    <source>
        <strain evidence="2">S2_005_003_R2_43</strain>
    </source>
</reference>
<dbReference type="GO" id="GO:0004029">
    <property type="term" value="F:aldehyde dehydrogenase (NAD+) activity"/>
    <property type="evidence" value="ECO:0007669"/>
    <property type="project" value="TreeGrafter"/>
</dbReference>
<dbReference type="Gene3D" id="3.40.50.720">
    <property type="entry name" value="NAD(P)-binding Rossmann-like Domain"/>
    <property type="match status" value="1"/>
</dbReference>
<dbReference type="SUPFAM" id="SSF51735">
    <property type="entry name" value="NAD(P)-binding Rossmann-fold domains"/>
    <property type="match status" value="1"/>
</dbReference>
<protein>
    <recommendedName>
        <fullName evidence="1">NAD-dependent epimerase/dehydratase domain-containing protein</fullName>
    </recommendedName>
</protein>
<name>A0A2W5KQH4_ANCNO</name>